<dbReference type="EMBL" id="FILR01000004">
    <property type="protein sequence ID" value="CYX35709.1"/>
    <property type="molecule type" value="Genomic_DNA"/>
</dbReference>
<comment type="similarity">
    <text evidence="1">Belongs to the UPF0236 family.</text>
</comment>
<dbReference type="Proteomes" id="UP000071601">
    <property type="component" value="Unassembled WGS sequence"/>
</dbReference>
<dbReference type="AlphaFoldDB" id="A0AB33UB72"/>
<proteinExistence type="inferred from homology"/>
<dbReference type="InterPro" id="IPR009620">
    <property type="entry name" value="UPF0236"/>
</dbReference>
<evidence type="ECO:0000313" key="3">
    <source>
        <dbReference type="Proteomes" id="UP000071601"/>
    </source>
</evidence>
<dbReference type="NCBIfam" id="NF033529">
    <property type="entry name" value="transpos_ISLre2"/>
    <property type="match status" value="1"/>
</dbReference>
<name>A0AB33UB72_STRSU</name>
<comment type="caution">
    <text evidence="2">The sequence shown here is derived from an EMBL/GenBank/DDBJ whole genome shotgun (WGS) entry which is preliminary data.</text>
</comment>
<sequence length="470" mass="55456">MQKAFSFGEDFLFLEKTDTIDSKMDTLLMDERELVADFKEKNQEQFLRFLDKYETYIAPVMRARGYRRINQSERTVLFTFGEVTFSRSRWTNGKRTRIPLDEKLGLKKHTRFSKELLYYVSKLSTMLSYRQVGIVIETCLGFHVTKDTVLKAIKEAGELLKQREECHINKPSNELQKIKSKFIYVEGDGVMVKCTEKADERRNRELSHFVVHTGRKQICPNRYMLENKKEIVHINYNQAKDDLLDYLYNHFEITPETVLITNSDNGKGYTRRIFLEIAKALGIKRHEHFWDAYHVDEKIRTILKNYPEELTDRLLAAKYSHNKSDAEVVFDTCEAMAENEEEVAKLLHFKYKFLKRFSQTKSAALRGLPTHSLGIMESQHRKLTYRMKKRGMYWSENGACTMARMILLDRLEDLRDLFFGEWQNYSYGRGMSGGEVKKILPNETDHSLLKIFKQPKKGQLRGFMKLNRTR</sequence>
<reference evidence="2 3" key="1">
    <citation type="submission" date="2016-02" db="EMBL/GenBank/DDBJ databases">
        <authorList>
            <consortium name="Pathogen Informatics"/>
        </authorList>
    </citation>
    <scope>NUCLEOTIDE SEQUENCE [LARGE SCALE GENOMIC DNA]</scope>
    <source>
        <strain evidence="2 3">SS985</strain>
    </source>
</reference>
<evidence type="ECO:0000256" key="1">
    <source>
        <dbReference type="ARBA" id="ARBA00006539"/>
    </source>
</evidence>
<evidence type="ECO:0000313" key="2">
    <source>
        <dbReference type="EMBL" id="CYX35709.1"/>
    </source>
</evidence>
<organism evidence="2 3">
    <name type="scientific">Streptococcus suis</name>
    <dbReference type="NCBI Taxonomy" id="1307"/>
    <lineage>
        <taxon>Bacteria</taxon>
        <taxon>Bacillati</taxon>
        <taxon>Bacillota</taxon>
        <taxon>Bacilli</taxon>
        <taxon>Lactobacillales</taxon>
        <taxon>Streptococcaceae</taxon>
        <taxon>Streptococcus</taxon>
    </lineage>
</organism>
<protein>
    <submittedName>
        <fullName evidence="2">DDE transposase</fullName>
    </submittedName>
</protein>
<gene>
    <name evidence="2" type="ORF">ERS132525_00542</name>
</gene>
<dbReference type="Pfam" id="PF06782">
    <property type="entry name" value="UPF0236"/>
    <property type="match status" value="1"/>
</dbReference>
<accession>A0AB33UB72</accession>